<dbReference type="EMBL" id="LAZR01002862">
    <property type="protein sequence ID" value="KKN24697.1"/>
    <property type="molecule type" value="Genomic_DNA"/>
</dbReference>
<sequence>MKKPTVSEIRAREQAATEAWKLEGNLLPRPRAEIRYLLKLVERMGRIIRDDVNPISEIDTIRVRALLLEIKE</sequence>
<protein>
    <submittedName>
        <fullName evidence="1">Uncharacterized protein</fullName>
    </submittedName>
</protein>
<proteinExistence type="predicted"/>
<dbReference type="AlphaFoldDB" id="A0A0F9PJK4"/>
<comment type="caution">
    <text evidence="1">The sequence shown here is derived from an EMBL/GenBank/DDBJ whole genome shotgun (WGS) entry which is preliminary data.</text>
</comment>
<accession>A0A0F9PJK4</accession>
<gene>
    <name evidence="1" type="ORF">LCGC14_0892000</name>
</gene>
<reference evidence="1" key="1">
    <citation type="journal article" date="2015" name="Nature">
        <title>Complex archaea that bridge the gap between prokaryotes and eukaryotes.</title>
        <authorList>
            <person name="Spang A."/>
            <person name="Saw J.H."/>
            <person name="Jorgensen S.L."/>
            <person name="Zaremba-Niedzwiedzka K."/>
            <person name="Martijn J."/>
            <person name="Lind A.E."/>
            <person name="van Eijk R."/>
            <person name="Schleper C."/>
            <person name="Guy L."/>
            <person name="Ettema T.J."/>
        </authorList>
    </citation>
    <scope>NUCLEOTIDE SEQUENCE</scope>
</reference>
<name>A0A0F9PJK4_9ZZZZ</name>
<evidence type="ECO:0000313" key="1">
    <source>
        <dbReference type="EMBL" id="KKN24697.1"/>
    </source>
</evidence>
<organism evidence="1">
    <name type="scientific">marine sediment metagenome</name>
    <dbReference type="NCBI Taxonomy" id="412755"/>
    <lineage>
        <taxon>unclassified sequences</taxon>
        <taxon>metagenomes</taxon>
        <taxon>ecological metagenomes</taxon>
    </lineage>
</organism>